<comment type="caution">
    <text evidence="1">The sequence shown here is derived from an EMBL/GenBank/DDBJ whole genome shotgun (WGS) entry which is preliminary data.</text>
</comment>
<name>A0A9P8HKS2_9HYPO</name>
<dbReference type="EMBL" id="JAIMJC010000004">
    <property type="protein sequence ID" value="KAH0526662.1"/>
    <property type="molecule type" value="Genomic_DNA"/>
</dbReference>
<reference evidence="1 2" key="1">
    <citation type="submission" date="2021-08" db="EMBL/GenBank/DDBJ databases">
        <title>The highly contiguous genome resource for Trichoderma semiorbis FJ059, a fungal antagonistic to plant pathogens.</title>
        <authorList>
            <person name="Liu T."/>
        </authorList>
    </citation>
    <scope>NUCLEOTIDE SEQUENCE [LARGE SCALE GENOMIC DNA]</scope>
    <source>
        <strain evidence="1 2">FJ059</strain>
    </source>
</reference>
<dbReference type="AlphaFoldDB" id="A0A9P8HKS2"/>
<evidence type="ECO:0000313" key="2">
    <source>
        <dbReference type="Proteomes" id="UP000826573"/>
    </source>
</evidence>
<sequence>MKLWSCKALPETSKQESHADGEINLIPSKVPDDLLYNWNSAECKTRPKLSRLHFAEWLQKIPQISADIWDSVHREYSMSGWTLKCQ</sequence>
<organism evidence="1 2">
    <name type="scientific">Trichoderma semiorbis</name>
    <dbReference type="NCBI Taxonomy" id="1491008"/>
    <lineage>
        <taxon>Eukaryota</taxon>
        <taxon>Fungi</taxon>
        <taxon>Dikarya</taxon>
        <taxon>Ascomycota</taxon>
        <taxon>Pezizomycotina</taxon>
        <taxon>Sordariomycetes</taxon>
        <taxon>Hypocreomycetidae</taxon>
        <taxon>Hypocreales</taxon>
        <taxon>Hypocreaceae</taxon>
        <taxon>Trichoderma</taxon>
    </lineage>
</organism>
<proteinExistence type="predicted"/>
<dbReference type="Proteomes" id="UP000826573">
    <property type="component" value="Unassembled WGS sequence"/>
</dbReference>
<gene>
    <name evidence="1" type="ORF">TsFJ059_009959</name>
</gene>
<protein>
    <submittedName>
        <fullName evidence="1">Uncharacterized protein</fullName>
    </submittedName>
</protein>
<evidence type="ECO:0000313" key="1">
    <source>
        <dbReference type="EMBL" id="KAH0526662.1"/>
    </source>
</evidence>
<accession>A0A9P8HKS2</accession>
<keyword evidence="2" id="KW-1185">Reference proteome</keyword>